<keyword evidence="1" id="KW-0472">Membrane</keyword>
<feature type="transmembrane region" description="Helical" evidence="1">
    <location>
        <begin position="48"/>
        <end position="68"/>
    </location>
</feature>
<evidence type="ECO:0000313" key="3">
    <source>
        <dbReference type="Proteomes" id="UP000828390"/>
    </source>
</evidence>
<sequence length="71" mass="7610">MVCKSHYTALPPGVSVLGECPLLSPCLPICLASASRSRRQAFLGCPPYLIFLSGILVRDCFVVLAAGFRKV</sequence>
<dbReference type="Proteomes" id="UP000828390">
    <property type="component" value="Unassembled WGS sequence"/>
</dbReference>
<evidence type="ECO:0000256" key="1">
    <source>
        <dbReference type="SAM" id="Phobius"/>
    </source>
</evidence>
<accession>A0A9D4RSU1</accession>
<reference evidence="2" key="2">
    <citation type="submission" date="2020-11" db="EMBL/GenBank/DDBJ databases">
        <authorList>
            <person name="McCartney M.A."/>
            <person name="Auch B."/>
            <person name="Kono T."/>
            <person name="Mallez S."/>
            <person name="Becker A."/>
            <person name="Gohl D.M."/>
            <person name="Silverstein K.A.T."/>
            <person name="Koren S."/>
            <person name="Bechman K.B."/>
            <person name="Herman A."/>
            <person name="Abrahante J.E."/>
            <person name="Garbe J."/>
        </authorList>
    </citation>
    <scope>NUCLEOTIDE SEQUENCE</scope>
    <source>
        <strain evidence="2">Duluth1</strain>
        <tissue evidence="2">Whole animal</tissue>
    </source>
</reference>
<dbReference type="EMBL" id="JAIWYP010000001">
    <property type="protein sequence ID" value="KAH3877307.1"/>
    <property type="molecule type" value="Genomic_DNA"/>
</dbReference>
<gene>
    <name evidence="2" type="ORF">DPMN_001170</name>
</gene>
<keyword evidence="3" id="KW-1185">Reference proteome</keyword>
<organism evidence="2 3">
    <name type="scientific">Dreissena polymorpha</name>
    <name type="common">Zebra mussel</name>
    <name type="synonym">Mytilus polymorpha</name>
    <dbReference type="NCBI Taxonomy" id="45954"/>
    <lineage>
        <taxon>Eukaryota</taxon>
        <taxon>Metazoa</taxon>
        <taxon>Spiralia</taxon>
        <taxon>Lophotrochozoa</taxon>
        <taxon>Mollusca</taxon>
        <taxon>Bivalvia</taxon>
        <taxon>Autobranchia</taxon>
        <taxon>Heteroconchia</taxon>
        <taxon>Euheterodonta</taxon>
        <taxon>Imparidentia</taxon>
        <taxon>Neoheterodontei</taxon>
        <taxon>Myida</taxon>
        <taxon>Dreissenoidea</taxon>
        <taxon>Dreissenidae</taxon>
        <taxon>Dreissena</taxon>
    </lineage>
</organism>
<comment type="caution">
    <text evidence="2">The sequence shown here is derived from an EMBL/GenBank/DDBJ whole genome shotgun (WGS) entry which is preliminary data.</text>
</comment>
<keyword evidence="1" id="KW-1133">Transmembrane helix</keyword>
<reference evidence="2" key="1">
    <citation type="journal article" date="2019" name="bioRxiv">
        <title>The Genome of the Zebra Mussel, Dreissena polymorpha: A Resource for Invasive Species Research.</title>
        <authorList>
            <person name="McCartney M.A."/>
            <person name="Auch B."/>
            <person name="Kono T."/>
            <person name="Mallez S."/>
            <person name="Zhang Y."/>
            <person name="Obille A."/>
            <person name="Becker A."/>
            <person name="Abrahante J.E."/>
            <person name="Garbe J."/>
            <person name="Badalamenti J.P."/>
            <person name="Herman A."/>
            <person name="Mangelson H."/>
            <person name="Liachko I."/>
            <person name="Sullivan S."/>
            <person name="Sone E.D."/>
            <person name="Koren S."/>
            <person name="Silverstein K.A.T."/>
            <person name="Beckman K.B."/>
            <person name="Gohl D.M."/>
        </authorList>
    </citation>
    <scope>NUCLEOTIDE SEQUENCE</scope>
    <source>
        <strain evidence="2">Duluth1</strain>
        <tissue evidence="2">Whole animal</tissue>
    </source>
</reference>
<protein>
    <submittedName>
        <fullName evidence="2">Uncharacterized protein</fullName>
    </submittedName>
</protein>
<name>A0A9D4RSU1_DREPO</name>
<keyword evidence="1" id="KW-0812">Transmembrane</keyword>
<evidence type="ECO:0000313" key="2">
    <source>
        <dbReference type="EMBL" id="KAH3877307.1"/>
    </source>
</evidence>
<proteinExistence type="predicted"/>
<dbReference type="AlphaFoldDB" id="A0A9D4RSU1"/>